<proteinExistence type="predicted"/>
<keyword evidence="3" id="KW-1185">Reference proteome</keyword>
<accession>A1VS57</accession>
<dbReference type="CDD" id="cd00761">
    <property type="entry name" value="Glyco_tranf_GTA_type"/>
    <property type="match status" value="1"/>
</dbReference>
<dbReference type="GO" id="GO:0016758">
    <property type="term" value="F:hexosyltransferase activity"/>
    <property type="evidence" value="ECO:0007669"/>
    <property type="project" value="UniProtKB-ARBA"/>
</dbReference>
<evidence type="ECO:0000313" key="3">
    <source>
        <dbReference type="Proteomes" id="UP000000644"/>
    </source>
</evidence>
<evidence type="ECO:0000313" key="2">
    <source>
        <dbReference type="EMBL" id="ABM38485.1"/>
    </source>
</evidence>
<dbReference type="Pfam" id="PF00535">
    <property type="entry name" value="Glycos_transf_2"/>
    <property type="match status" value="1"/>
</dbReference>
<dbReference type="Proteomes" id="UP000000644">
    <property type="component" value="Chromosome"/>
</dbReference>
<organism evidence="2 3">
    <name type="scientific">Polaromonas naphthalenivorans (strain CJ2)</name>
    <dbReference type="NCBI Taxonomy" id="365044"/>
    <lineage>
        <taxon>Bacteria</taxon>
        <taxon>Pseudomonadati</taxon>
        <taxon>Pseudomonadota</taxon>
        <taxon>Betaproteobacteria</taxon>
        <taxon>Burkholderiales</taxon>
        <taxon>Comamonadaceae</taxon>
        <taxon>Polaromonas</taxon>
    </lineage>
</organism>
<dbReference type="InterPro" id="IPR029044">
    <property type="entry name" value="Nucleotide-diphossugar_trans"/>
</dbReference>
<evidence type="ECO:0000259" key="1">
    <source>
        <dbReference type="Pfam" id="PF00535"/>
    </source>
</evidence>
<dbReference type="PANTHER" id="PTHR22916">
    <property type="entry name" value="GLYCOSYLTRANSFERASE"/>
    <property type="match status" value="1"/>
</dbReference>
<dbReference type="eggNOG" id="COG1215">
    <property type="taxonomic scope" value="Bacteria"/>
</dbReference>
<dbReference type="AlphaFoldDB" id="A1VS57"/>
<dbReference type="InterPro" id="IPR001173">
    <property type="entry name" value="Glyco_trans_2-like"/>
</dbReference>
<dbReference type="RefSeq" id="WP_011802556.1">
    <property type="nucleotide sequence ID" value="NC_008781.1"/>
</dbReference>
<reference evidence="3" key="1">
    <citation type="journal article" date="2009" name="Environ. Microbiol.">
        <title>The genome of Polaromonas naphthalenivorans strain CJ2, isolated from coal tar-contaminated sediment, reveals physiological and metabolic versatility and evolution through extensive horizontal gene transfer.</title>
        <authorList>
            <person name="Yagi J.M."/>
            <person name="Sims D."/>
            <person name="Brettin T."/>
            <person name="Bruce D."/>
            <person name="Madsen E.L."/>
        </authorList>
    </citation>
    <scope>NUCLEOTIDE SEQUENCE [LARGE SCALE GENOMIC DNA]</scope>
    <source>
        <strain evidence="3">CJ2</strain>
    </source>
</reference>
<dbReference type="KEGG" id="pna:Pnap_3187"/>
<protein>
    <submittedName>
        <fullName evidence="2">Glycosyl transferase, family 2</fullName>
    </submittedName>
</protein>
<dbReference type="HOGENOM" id="CLU_025996_19_2_4"/>
<sequence>MNKWTIIICCYNSESRIKATLDSIFSAIKKYNSNAIEIILVDNLCTDQTVKYALETVEINNFTSFKIIRESKAGLMYARMSGVMAASGQYIAFIDDDNWPTEKYLHIAETIFDSDTSVGVFGCATKLPSDRYIPEAIQRYASSFAIGHLPFESGLLDTGQCVWGAGMAVRASKLKSIFKSGFSPILVGRSQSTQLAGDDSEIVLAMVLSGCSVWYENTPLILHAVDPSRFNYKNVIKMNEGFGSSALFLQIYSICTKSTMINSSLIFFAFAPLILAKDFFALFKCFIATKDTSNIDLKLLKRFFYLKWFCYLSNPKMRMLQKMNISKAKAVLI</sequence>
<dbReference type="STRING" id="365044.Pnap_3187"/>
<keyword evidence="2" id="KW-0808">Transferase</keyword>
<dbReference type="Gene3D" id="3.90.550.10">
    <property type="entry name" value="Spore Coat Polysaccharide Biosynthesis Protein SpsA, Chain A"/>
    <property type="match status" value="1"/>
</dbReference>
<dbReference type="EMBL" id="CP000529">
    <property type="protein sequence ID" value="ABM38485.1"/>
    <property type="molecule type" value="Genomic_DNA"/>
</dbReference>
<dbReference type="CAZy" id="GT2">
    <property type="family name" value="Glycosyltransferase Family 2"/>
</dbReference>
<dbReference type="SUPFAM" id="SSF53448">
    <property type="entry name" value="Nucleotide-diphospho-sugar transferases"/>
    <property type="match status" value="1"/>
</dbReference>
<name>A1VS57_POLNA</name>
<gene>
    <name evidence="2" type="ordered locus">Pnap_3187</name>
</gene>
<feature type="domain" description="Glycosyltransferase 2-like" evidence="1">
    <location>
        <begin position="5"/>
        <end position="126"/>
    </location>
</feature>